<dbReference type="AlphaFoldDB" id="A0A1B8P6C2"/>
<accession>A0A1B8P6C2</accession>
<evidence type="ECO:0000313" key="1">
    <source>
        <dbReference type="EMBL" id="OBX37807.1"/>
    </source>
</evidence>
<reference evidence="1 2" key="1">
    <citation type="submission" date="2016-06" db="EMBL/GenBank/DDBJ databases">
        <title>Genome sequence of halotolerant plant growth promoting strain of Halomonas elongata HEK1 isolated from salterns of Rann of Kutch, Gujarat, India.</title>
        <authorList>
            <person name="Gaba S."/>
            <person name="Singh R.N."/>
            <person name="Abrol S."/>
            <person name="Kaushik R."/>
            <person name="Saxena A.K."/>
        </authorList>
    </citation>
    <scope>NUCLEOTIDE SEQUENCE [LARGE SCALE GENOMIC DNA]</scope>
    <source>
        <strain evidence="1 2">HEK1</strain>
    </source>
</reference>
<sequence>MDEELAYQITKTLFEHTDQLIAIHPAANDTTMKFSVDSTPIAFHPGALRYYEEQGPRSRIVSVREGATNPTDSGAGSRVRPAAVAGMGAGVAAGAGRLPGV</sequence>
<dbReference type="Pfam" id="PF16868">
    <property type="entry name" value="NMT1_3"/>
    <property type="match status" value="1"/>
</dbReference>
<comment type="caution">
    <text evidence="1">The sequence shown here is derived from an EMBL/GenBank/DDBJ whole genome shotgun (WGS) entry which is preliminary data.</text>
</comment>
<proteinExistence type="predicted"/>
<dbReference type="EMBL" id="MAJD01000001">
    <property type="protein sequence ID" value="OBX37807.1"/>
    <property type="molecule type" value="Genomic_DNA"/>
</dbReference>
<dbReference type="SUPFAM" id="SSF53850">
    <property type="entry name" value="Periplasmic binding protein-like II"/>
    <property type="match status" value="1"/>
</dbReference>
<protein>
    <recommendedName>
        <fullName evidence="3">TRAP transporter solute receptor, TAXI family</fullName>
    </recommendedName>
</protein>
<dbReference type="InterPro" id="IPR011852">
    <property type="entry name" value="TRAP_TAXI"/>
</dbReference>
<evidence type="ECO:0000313" key="2">
    <source>
        <dbReference type="Proteomes" id="UP000092504"/>
    </source>
</evidence>
<organism evidence="1 2">
    <name type="scientific">Halomonas elongata</name>
    <dbReference type="NCBI Taxonomy" id="2746"/>
    <lineage>
        <taxon>Bacteria</taxon>
        <taxon>Pseudomonadati</taxon>
        <taxon>Pseudomonadota</taxon>
        <taxon>Gammaproteobacteria</taxon>
        <taxon>Oceanospirillales</taxon>
        <taxon>Halomonadaceae</taxon>
        <taxon>Halomonas</taxon>
    </lineage>
</organism>
<dbReference type="Proteomes" id="UP000092504">
    <property type="component" value="Unassembled WGS sequence"/>
</dbReference>
<dbReference type="PATRIC" id="fig|2746.7.peg.2241"/>
<dbReference type="Gene3D" id="3.40.190.10">
    <property type="entry name" value="Periplasmic binding protein-like II"/>
    <property type="match status" value="1"/>
</dbReference>
<evidence type="ECO:0008006" key="3">
    <source>
        <dbReference type="Google" id="ProtNLM"/>
    </source>
</evidence>
<name>A0A1B8P6C2_HALEL</name>
<gene>
    <name evidence="1" type="ORF">A8U91_02185</name>
</gene>